<organism evidence="3 4">
    <name type="scientific">[Myrmecia] bisecta</name>
    <dbReference type="NCBI Taxonomy" id="41462"/>
    <lineage>
        <taxon>Eukaryota</taxon>
        <taxon>Viridiplantae</taxon>
        <taxon>Chlorophyta</taxon>
        <taxon>core chlorophytes</taxon>
        <taxon>Trebouxiophyceae</taxon>
        <taxon>Trebouxiales</taxon>
        <taxon>Trebouxiaceae</taxon>
        <taxon>Myrmecia</taxon>
    </lineage>
</organism>
<dbReference type="EMBL" id="JALJOR010000020">
    <property type="protein sequence ID" value="KAK9803617.1"/>
    <property type="molecule type" value="Genomic_DNA"/>
</dbReference>
<name>A0AAW1P3R7_9CHLO</name>
<proteinExistence type="predicted"/>
<evidence type="ECO:0000313" key="4">
    <source>
        <dbReference type="Proteomes" id="UP001489004"/>
    </source>
</evidence>
<keyword evidence="1" id="KW-0175">Coiled coil</keyword>
<keyword evidence="4" id="KW-1185">Reference proteome</keyword>
<protein>
    <submittedName>
        <fullName evidence="3">Uncharacterized protein</fullName>
    </submittedName>
</protein>
<feature type="compositionally biased region" description="Polar residues" evidence="2">
    <location>
        <begin position="45"/>
        <end position="54"/>
    </location>
</feature>
<dbReference type="AlphaFoldDB" id="A0AAW1P3R7"/>
<feature type="region of interest" description="Disordered" evidence="2">
    <location>
        <begin position="22"/>
        <end position="109"/>
    </location>
</feature>
<evidence type="ECO:0000256" key="1">
    <source>
        <dbReference type="SAM" id="Coils"/>
    </source>
</evidence>
<feature type="compositionally biased region" description="Acidic residues" evidence="2">
    <location>
        <begin position="84"/>
        <end position="94"/>
    </location>
</feature>
<evidence type="ECO:0000256" key="2">
    <source>
        <dbReference type="SAM" id="MobiDB-lite"/>
    </source>
</evidence>
<reference evidence="3 4" key="1">
    <citation type="journal article" date="2024" name="Nat. Commun.">
        <title>Phylogenomics reveals the evolutionary origins of lichenization in chlorophyte algae.</title>
        <authorList>
            <person name="Puginier C."/>
            <person name="Libourel C."/>
            <person name="Otte J."/>
            <person name="Skaloud P."/>
            <person name="Haon M."/>
            <person name="Grisel S."/>
            <person name="Petersen M."/>
            <person name="Berrin J.G."/>
            <person name="Delaux P.M."/>
            <person name="Dal Grande F."/>
            <person name="Keller J."/>
        </authorList>
    </citation>
    <scope>NUCLEOTIDE SEQUENCE [LARGE SCALE GENOMIC DNA]</scope>
    <source>
        <strain evidence="3 4">SAG 2043</strain>
    </source>
</reference>
<feature type="coiled-coil region" evidence="1">
    <location>
        <begin position="294"/>
        <end position="339"/>
    </location>
</feature>
<sequence length="352" mass="38528">MEGRGMHWVLSGQVLANQIAPPVASQPVDDHPVDSTDSFAAELQLQAQELSSAPTADGSPEEAAGASGNRAATDDDHMPASTNDAEESDEEQLDNIEMHGPPPASTDGDAAVDVFCTMLQMMYEEGDLSGRNFSGFGEFLFRKPALRNLTTFIVEMKTEKTFSDGICQLLAQLMSALEDNLDRDCYDDTSNGVSVAGVLTSLSRFLFVRLTATVAEDDKYKMVDVRMEHSKLLELFAPDLCTPHSDQSSQVMQLLCTLLLPEACHWGKQEWDAALQASLERFQGQAEKAVARNVLVLQGQLAQKDEEIKELRAQKKEELAQKDKKIKALEEQLAAQLAAKMQVSSTNTTNKA</sequence>
<dbReference type="Proteomes" id="UP001489004">
    <property type="component" value="Unassembled WGS sequence"/>
</dbReference>
<comment type="caution">
    <text evidence="3">The sequence shown here is derived from an EMBL/GenBank/DDBJ whole genome shotgun (WGS) entry which is preliminary data.</text>
</comment>
<accession>A0AAW1P3R7</accession>
<gene>
    <name evidence="3" type="ORF">WJX72_005488</name>
</gene>
<evidence type="ECO:0000313" key="3">
    <source>
        <dbReference type="EMBL" id="KAK9803617.1"/>
    </source>
</evidence>